<sequence length="184" mass="20256">MDGMPQTWKLDQSDGRLEIRTGVGGRAAKMGHRLTIVMNIWHATVAWADGEPTQVTLTVDVDSLEVLSGEGGVTPLTGPEKALARTNALKVLNAKRFPRITFESSDIDKTGDRYRLTGTLQIHGQTRNQVVDVAVSELDEVWRISCEADVRHSDFGLKPYSMLMGSMKVADAVTVSFSAKRNKR</sequence>
<dbReference type="Pfam" id="PF04264">
    <property type="entry name" value="YceI"/>
    <property type="match status" value="1"/>
</dbReference>
<dbReference type="SMART" id="SM00867">
    <property type="entry name" value="YceI"/>
    <property type="match status" value="1"/>
</dbReference>
<comment type="similarity">
    <text evidence="1">Belongs to the UPF0312 family.</text>
</comment>
<dbReference type="Gene3D" id="2.40.128.110">
    <property type="entry name" value="Lipid/polyisoprenoid-binding, YceI-like"/>
    <property type="match status" value="1"/>
</dbReference>
<evidence type="ECO:0000259" key="2">
    <source>
        <dbReference type="SMART" id="SM00867"/>
    </source>
</evidence>
<evidence type="ECO:0000313" key="3">
    <source>
        <dbReference type="EMBL" id="BBY44218.1"/>
    </source>
</evidence>
<dbReference type="InterPro" id="IPR007372">
    <property type="entry name" value="Lipid/polyisoprenoid-bd_YceI"/>
</dbReference>
<dbReference type="Proteomes" id="UP000466431">
    <property type="component" value="Chromosome"/>
</dbReference>
<dbReference type="EMBL" id="AP022591">
    <property type="protein sequence ID" value="BBY44218.1"/>
    <property type="molecule type" value="Genomic_DNA"/>
</dbReference>
<dbReference type="AlphaFoldDB" id="A0A7I7RI18"/>
<keyword evidence="4" id="KW-1185">Reference proteome</keyword>
<name>A0A7I7RI18_MYCCF</name>
<dbReference type="PANTHER" id="PTHR34406:SF1">
    <property type="entry name" value="PROTEIN YCEI"/>
    <property type="match status" value="1"/>
</dbReference>
<evidence type="ECO:0000256" key="1">
    <source>
        <dbReference type="ARBA" id="ARBA00008812"/>
    </source>
</evidence>
<organism evidence="3 4">
    <name type="scientific">Mycolicibacterium celeriflavum</name>
    <name type="common">Mycobacterium celeriflavum</name>
    <dbReference type="NCBI Taxonomy" id="1249101"/>
    <lineage>
        <taxon>Bacteria</taxon>
        <taxon>Bacillati</taxon>
        <taxon>Actinomycetota</taxon>
        <taxon>Actinomycetes</taxon>
        <taxon>Mycobacteriales</taxon>
        <taxon>Mycobacteriaceae</taxon>
        <taxon>Mycolicibacterium</taxon>
    </lineage>
</organism>
<dbReference type="KEGG" id="mcee:MCEL_25130"/>
<protein>
    <submittedName>
        <fullName evidence="3">Polyisoprenoid-binding protein</fullName>
    </submittedName>
</protein>
<proteinExistence type="inferred from homology"/>
<dbReference type="PANTHER" id="PTHR34406">
    <property type="entry name" value="PROTEIN YCEI"/>
    <property type="match status" value="1"/>
</dbReference>
<evidence type="ECO:0000313" key="4">
    <source>
        <dbReference type="Proteomes" id="UP000466431"/>
    </source>
</evidence>
<feature type="domain" description="Lipid/polyisoprenoid-binding YceI-like" evidence="2">
    <location>
        <begin position="7"/>
        <end position="182"/>
    </location>
</feature>
<dbReference type="InterPro" id="IPR036761">
    <property type="entry name" value="TTHA0802/YceI-like_sf"/>
</dbReference>
<gene>
    <name evidence="3" type="ORF">MCEL_25130</name>
</gene>
<dbReference type="SUPFAM" id="SSF101874">
    <property type="entry name" value="YceI-like"/>
    <property type="match status" value="1"/>
</dbReference>
<reference evidence="3 4" key="1">
    <citation type="journal article" date="2019" name="Emerg. Microbes Infect.">
        <title>Comprehensive subspecies identification of 175 nontuberculous mycobacteria species based on 7547 genomic profiles.</title>
        <authorList>
            <person name="Matsumoto Y."/>
            <person name="Kinjo T."/>
            <person name="Motooka D."/>
            <person name="Nabeya D."/>
            <person name="Jung N."/>
            <person name="Uechi K."/>
            <person name="Horii T."/>
            <person name="Iida T."/>
            <person name="Fujita J."/>
            <person name="Nakamura S."/>
        </authorList>
    </citation>
    <scope>NUCLEOTIDE SEQUENCE [LARGE SCALE GENOMIC DNA]</scope>
    <source>
        <strain evidence="3 4">JCM 18439</strain>
    </source>
</reference>
<accession>A0A7I7RI18</accession>